<dbReference type="EMBL" id="AP017312">
    <property type="protein sequence ID" value="BAU26543.1"/>
    <property type="molecule type" value="Genomic_DNA"/>
</dbReference>
<protein>
    <submittedName>
        <fullName evidence="1">Uncharacterized protein</fullName>
    </submittedName>
</protein>
<organism evidence="1 2">
    <name type="scientific">Aneurinibacillus soli</name>
    <dbReference type="NCBI Taxonomy" id="1500254"/>
    <lineage>
        <taxon>Bacteria</taxon>
        <taxon>Bacillati</taxon>
        <taxon>Bacillota</taxon>
        <taxon>Bacilli</taxon>
        <taxon>Bacillales</taxon>
        <taxon>Paenibacillaceae</taxon>
        <taxon>Aneurinibacillus group</taxon>
        <taxon>Aneurinibacillus</taxon>
    </lineage>
</organism>
<reference evidence="1 2" key="1">
    <citation type="submission" date="2015-12" db="EMBL/GenBank/DDBJ databases">
        <title>Genome sequence of Aneurinibacillus soli.</title>
        <authorList>
            <person name="Lee J.S."/>
            <person name="Lee K.C."/>
            <person name="Kim K.K."/>
            <person name="Lee B.W."/>
        </authorList>
    </citation>
    <scope>NUCLEOTIDE SEQUENCE [LARGE SCALE GENOMIC DNA]</scope>
    <source>
        <strain evidence="1 2">CB4</strain>
    </source>
</reference>
<dbReference type="AlphaFoldDB" id="A0A0U5AZZ2"/>
<proteinExistence type="predicted"/>
<dbReference type="OrthoDB" id="2381664at2"/>
<name>A0A0U5AZZ2_9BACL</name>
<dbReference type="Proteomes" id="UP000217696">
    <property type="component" value="Chromosome"/>
</dbReference>
<sequence>MNKWGYGITGAAIAFTVGLVSVGTAAPTEPGTEGDPVVTRSYVEQVRQELVKLIQAAPQQPSSPTSTGSTTSYTVEKVTAGKTITGMEGTEFIVRTGQVKAVTPGEDYTIPDLTSGTSMPDGEAVPHDHLLLIPRADGRGLTVTSGKADIIVRGDYKVQ</sequence>
<evidence type="ECO:0000313" key="2">
    <source>
        <dbReference type="Proteomes" id="UP000217696"/>
    </source>
</evidence>
<accession>A0A0U5AZZ2</accession>
<keyword evidence="2" id="KW-1185">Reference proteome</keyword>
<evidence type="ECO:0000313" key="1">
    <source>
        <dbReference type="EMBL" id="BAU26543.1"/>
    </source>
</evidence>
<dbReference type="RefSeq" id="WP_096463581.1">
    <property type="nucleotide sequence ID" value="NZ_AP017312.1"/>
</dbReference>
<gene>
    <name evidence="1" type="ORF">CB4_00670</name>
</gene>
<dbReference type="KEGG" id="asoc:CB4_00670"/>